<evidence type="ECO:0000256" key="1">
    <source>
        <dbReference type="ARBA" id="ARBA00022679"/>
    </source>
</evidence>
<gene>
    <name evidence="4" type="ORF">DNG_09786</name>
</gene>
<reference evidence="4" key="1">
    <citation type="submission" date="2018-03" db="EMBL/GenBank/DDBJ databases">
        <authorList>
            <person name="Guldener U."/>
        </authorList>
    </citation>
    <scope>NUCLEOTIDE SEQUENCE</scope>
</reference>
<sequence length="188" mass="21086">MTPPVARTTIGAVVSHATPDDIPAVVGFNKAARTTMFPMIDSASHDKHADRELATFQQIYLEHPDGAFLIARVDGVLVATIGCVPYDHRFPHLRIGKEERIVEVVRLYVDPALRRTGLASRMFAALEETVRQRGIERFYLHTHPFLPGAVNFWERHGFSTAHVDSDDLIWRTIHMVSFRMGGNDASTP</sequence>
<dbReference type="InterPro" id="IPR050832">
    <property type="entry name" value="Bact_Acetyltransf"/>
</dbReference>
<evidence type="ECO:0000313" key="4">
    <source>
        <dbReference type="EMBL" id="SPO07092.1"/>
    </source>
</evidence>
<comment type="caution">
    <text evidence="4">The sequence shown here is derived from an EMBL/GenBank/DDBJ whole genome shotgun (WGS) entry which is preliminary data.</text>
</comment>
<dbReference type="Proteomes" id="UP001187682">
    <property type="component" value="Unassembled WGS sequence"/>
</dbReference>
<proteinExistence type="predicted"/>
<dbReference type="Gene3D" id="3.40.630.30">
    <property type="match status" value="1"/>
</dbReference>
<accession>A0AAE8N8M7</accession>
<dbReference type="EMBL" id="ONZQ02000018">
    <property type="protein sequence ID" value="SPO07092.1"/>
    <property type="molecule type" value="Genomic_DNA"/>
</dbReference>
<name>A0AAE8N8M7_9PEZI</name>
<organism evidence="4 5">
    <name type="scientific">Cephalotrichum gorgonifer</name>
    <dbReference type="NCBI Taxonomy" id="2041049"/>
    <lineage>
        <taxon>Eukaryota</taxon>
        <taxon>Fungi</taxon>
        <taxon>Dikarya</taxon>
        <taxon>Ascomycota</taxon>
        <taxon>Pezizomycotina</taxon>
        <taxon>Sordariomycetes</taxon>
        <taxon>Hypocreomycetidae</taxon>
        <taxon>Microascales</taxon>
        <taxon>Microascaceae</taxon>
        <taxon>Cephalotrichum</taxon>
    </lineage>
</organism>
<keyword evidence="5" id="KW-1185">Reference proteome</keyword>
<evidence type="ECO:0000313" key="5">
    <source>
        <dbReference type="Proteomes" id="UP001187682"/>
    </source>
</evidence>
<dbReference type="InterPro" id="IPR016181">
    <property type="entry name" value="Acyl_CoA_acyltransferase"/>
</dbReference>
<evidence type="ECO:0000256" key="2">
    <source>
        <dbReference type="ARBA" id="ARBA00023315"/>
    </source>
</evidence>
<dbReference type="InterPro" id="IPR000182">
    <property type="entry name" value="GNAT_dom"/>
</dbReference>
<keyword evidence="2" id="KW-0012">Acyltransferase</keyword>
<dbReference type="CDD" id="cd04301">
    <property type="entry name" value="NAT_SF"/>
    <property type="match status" value="1"/>
</dbReference>
<keyword evidence="1" id="KW-0808">Transferase</keyword>
<dbReference type="SUPFAM" id="SSF55729">
    <property type="entry name" value="Acyl-CoA N-acyltransferases (Nat)"/>
    <property type="match status" value="1"/>
</dbReference>
<protein>
    <recommendedName>
        <fullName evidence="3">N-acetyltransferase domain-containing protein</fullName>
    </recommendedName>
</protein>
<dbReference type="Pfam" id="PF00583">
    <property type="entry name" value="Acetyltransf_1"/>
    <property type="match status" value="1"/>
</dbReference>
<dbReference type="GO" id="GO:0016747">
    <property type="term" value="F:acyltransferase activity, transferring groups other than amino-acyl groups"/>
    <property type="evidence" value="ECO:0007669"/>
    <property type="project" value="InterPro"/>
</dbReference>
<dbReference type="PANTHER" id="PTHR43877">
    <property type="entry name" value="AMINOALKYLPHOSPHONATE N-ACETYLTRANSFERASE-RELATED-RELATED"/>
    <property type="match status" value="1"/>
</dbReference>
<dbReference type="PANTHER" id="PTHR43877:SF2">
    <property type="entry name" value="AMINOALKYLPHOSPHONATE N-ACETYLTRANSFERASE-RELATED"/>
    <property type="match status" value="1"/>
</dbReference>
<evidence type="ECO:0000259" key="3">
    <source>
        <dbReference type="PROSITE" id="PS51186"/>
    </source>
</evidence>
<feature type="domain" description="N-acetyltransferase" evidence="3">
    <location>
        <begin position="12"/>
        <end position="180"/>
    </location>
</feature>
<dbReference type="AlphaFoldDB" id="A0AAE8N8M7"/>
<dbReference type="PROSITE" id="PS51186">
    <property type="entry name" value="GNAT"/>
    <property type="match status" value="1"/>
</dbReference>